<reference evidence="4" key="1">
    <citation type="submission" date="2017-10" db="EMBL/GenBank/DDBJ databases">
        <title>Rapid genome shrinkage in a self-fertile nematode reveals novel sperm competition proteins.</title>
        <authorList>
            <person name="Yin D."/>
            <person name="Schwarz E.M."/>
            <person name="Thomas C.G."/>
            <person name="Felde R.L."/>
            <person name="Korf I.F."/>
            <person name="Cutter A.D."/>
            <person name="Schartner C.M."/>
            <person name="Ralston E.J."/>
            <person name="Meyer B.J."/>
            <person name="Haag E.S."/>
        </authorList>
    </citation>
    <scope>NUCLEOTIDE SEQUENCE [LARGE SCALE GENOMIC DNA]</scope>
    <source>
        <strain evidence="4">JU1422</strain>
    </source>
</reference>
<evidence type="ECO:0000256" key="1">
    <source>
        <dbReference type="SAM" id="Phobius"/>
    </source>
</evidence>
<dbReference type="STRING" id="1611254.A0A2G5SH46"/>
<keyword evidence="1" id="KW-0472">Membrane</keyword>
<name>A0A2G5SH46_9PELO</name>
<sequence length="135" mass="15793">MSSGIRKDVQIIRGFAILSVLGFHFFPETFPNGYLGVDQFFVISGYLMCLLLHKSSQKPWYSLIAHFYFRRLKRILPLYFLIIFATLLSISWISSDFLFVKNLKSAKKALFFMSNIPEEEKAEIGYFRKVSFLKI</sequence>
<proteinExistence type="predicted"/>
<dbReference type="InterPro" id="IPR050879">
    <property type="entry name" value="Acyltransferase_3"/>
</dbReference>
<dbReference type="PANTHER" id="PTHR23028">
    <property type="entry name" value="ACETYLTRANSFERASE"/>
    <property type="match status" value="1"/>
</dbReference>
<dbReference type="GO" id="GO:0016020">
    <property type="term" value="C:membrane"/>
    <property type="evidence" value="ECO:0007669"/>
    <property type="project" value="TreeGrafter"/>
</dbReference>
<feature type="transmembrane region" description="Helical" evidence="1">
    <location>
        <begin position="12"/>
        <end position="27"/>
    </location>
</feature>
<dbReference type="OrthoDB" id="10061508at2759"/>
<dbReference type="EMBL" id="PDUG01000008">
    <property type="protein sequence ID" value="PIC14223.1"/>
    <property type="molecule type" value="Genomic_DNA"/>
</dbReference>
<dbReference type="InterPro" id="IPR002656">
    <property type="entry name" value="Acyl_transf_3_dom"/>
</dbReference>
<accession>A0A2G5SH46</accession>
<evidence type="ECO:0000313" key="3">
    <source>
        <dbReference type="EMBL" id="PIC14223.1"/>
    </source>
</evidence>
<feature type="transmembrane region" description="Helical" evidence="1">
    <location>
        <begin position="74"/>
        <end position="93"/>
    </location>
</feature>
<gene>
    <name evidence="3" type="ORF">B9Z55_027204</name>
</gene>
<dbReference type="PANTHER" id="PTHR23028:SF127">
    <property type="entry name" value="ACYL_TRANSF_3 DOMAIN-CONTAINING PROTEIN-RELATED"/>
    <property type="match status" value="1"/>
</dbReference>
<keyword evidence="1" id="KW-1133">Transmembrane helix</keyword>
<evidence type="ECO:0000259" key="2">
    <source>
        <dbReference type="Pfam" id="PF01757"/>
    </source>
</evidence>
<keyword evidence="4" id="KW-1185">Reference proteome</keyword>
<dbReference type="AlphaFoldDB" id="A0A2G5SH46"/>
<feature type="domain" description="Acyltransferase 3" evidence="2">
    <location>
        <begin position="9"/>
        <end position="95"/>
    </location>
</feature>
<organism evidence="3 4">
    <name type="scientific">Caenorhabditis nigoni</name>
    <dbReference type="NCBI Taxonomy" id="1611254"/>
    <lineage>
        <taxon>Eukaryota</taxon>
        <taxon>Metazoa</taxon>
        <taxon>Ecdysozoa</taxon>
        <taxon>Nematoda</taxon>
        <taxon>Chromadorea</taxon>
        <taxon>Rhabditida</taxon>
        <taxon>Rhabditina</taxon>
        <taxon>Rhabditomorpha</taxon>
        <taxon>Rhabditoidea</taxon>
        <taxon>Rhabditidae</taxon>
        <taxon>Peloderinae</taxon>
        <taxon>Caenorhabditis</taxon>
    </lineage>
</organism>
<protein>
    <recommendedName>
        <fullName evidence="2">Acyltransferase 3 domain-containing protein</fullName>
    </recommendedName>
</protein>
<feature type="transmembrane region" description="Helical" evidence="1">
    <location>
        <begin position="33"/>
        <end position="53"/>
    </location>
</feature>
<dbReference type="GO" id="GO:0016747">
    <property type="term" value="F:acyltransferase activity, transferring groups other than amino-acyl groups"/>
    <property type="evidence" value="ECO:0007669"/>
    <property type="project" value="InterPro"/>
</dbReference>
<dbReference type="Proteomes" id="UP000230233">
    <property type="component" value="Unassembled WGS sequence"/>
</dbReference>
<dbReference type="GO" id="GO:0000271">
    <property type="term" value="P:polysaccharide biosynthetic process"/>
    <property type="evidence" value="ECO:0007669"/>
    <property type="project" value="TreeGrafter"/>
</dbReference>
<evidence type="ECO:0000313" key="4">
    <source>
        <dbReference type="Proteomes" id="UP000230233"/>
    </source>
</evidence>
<dbReference type="Pfam" id="PF01757">
    <property type="entry name" value="Acyl_transf_3"/>
    <property type="match status" value="1"/>
</dbReference>
<keyword evidence="1" id="KW-0812">Transmembrane</keyword>
<comment type="caution">
    <text evidence="3">The sequence shown here is derived from an EMBL/GenBank/DDBJ whole genome shotgun (WGS) entry which is preliminary data.</text>
</comment>